<organism evidence="2 3">
    <name type="scientific">Pieris macdunnoughi</name>
    <dbReference type="NCBI Taxonomy" id="345717"/>
    <lineage>
        <taxon>Eukaryota</taxon>
        <taxon>Metazoa</taxon>
        <taxon>Ecdysozoa</taxon>
        <taxon>Arthropoda</taxon>
        <taxon>Hexapoda</taxon>
        <taxon>Insecta</taxon>
        <taxon>Pterygota</taxon>
        <taxon>Neoptera</taxon>
        <taxon>Endopterygota</taxon>
        <taxon>Lepidoptera</taxon>
        <taxon>Glossata</taxon>
        <taxon>Ditrysia</taxon>
        <taxon>Papilionoidea</taxon>
        <taxon>Pieridae</taxon>
        <taxon>Pierinae</taxon>
        <taxon>Pieris</taxon>
    </lineage>
</organism>
<reference evidence="2" key="1">
    <citation type="submission" date="2021-02" db="EMBL/GenBank/DDBJ databases">
        <authorList>
            <person name="Steward A R."/>
        </authorList>
    </citation>
    <scope>NUCLEOTIDE SEQUENCE</scope>
</reference>
<evidence type="ECO:0000256" key="1">
    <source>
        <dbReference type="SAM" id="SignalP"/>
    </source>
</evidence>
<protein>
    <submittedName>
        <fullName evidence="2">Uncharacterized protein</fullName>
    </submittedName>
</protein>
<accession>A0A821N828</accession>
<dbReference type="EMBL" id="CAJOBZ010000004">
    <property type="protein sequence ID" value="CAF4781917.1"/>
    <property type="molecule type" value="Genomic_DNA"/>
</dbReference>
<sequence>MYLLFVFFVFCMRVDGIPKDSSGSEDVTGLVTSLRNDANLDLSEDEEYEDLRAEFLAYHSALSSLASSRRSLISTPCWSQGGICINYKLCPRHLHLTEIPGCKNRLNVCCFVWNQYEVRDMRDKGIHNIAFPWSPKHDYGGEGIITVTKKKLKKKRKPTTETAIVFTL</sequence>
<feature type="chain" id="PRO_5032377110" evidence="1">
    <location>
        <begin position="17"/>
        <end position="168"/>
    </location>
</feature>
<dbReference type="Proteomes" id="UP000663880">
    <property type="component" value="Unassembled WGS sequence"/>
</dbReference>
<gene>
    <name evidence="2" type="ORF">PMACD_LOCUS2390</name>
</gene>
<proteinExistence type="predicted"/>
<evidence type="ECO:0000313" key="2">
    <source>
        <dbReference type="EMBL" id="CAF4781917.1"/>
    </source>
</evidence>
<keyword evidence="3" id="KW-1185">Reference proteome</keyword>
<evidence type="ECO:0000313" key="3">
    <source>
        <dbReference type="Proteomes" id="UP000663880"/>
    </source>
</evidence>
<feature type="signal peptide" evidence="1">
    <location>
        <begin position="1"/>
        <end position="16"/>
    </location>
</feature>
<dbReference type="OrthoDB" id="7134310at2759"/>
<dbReference type="AlphaFoldDB" id="A0A821N828"/>
<keyword evidence="1" id="KW-0732">Signal</keyword>
<comment type="caution">
    <text evidence="2">The sequence shown here is derived from an EMBL/GenBank/DDBJ whole genome shotgun (WGS) entry which is preliminary data.</text>
</comment>
<name>A0A821N828_9NEOP</name>